<reference evidence="1" key="1">
    <citation type="journal article" date="2017" name="J. Phycol.">
        <title>Analysis of chloroplast genomes and a supermatrix inform reclassification of the Rhodomelaceae (Rhodophyta).</title>
        <authorList>
            <person name="Diaz-Tapia P."/>
            <person name="Maggs C.A."/>
            <person name="West J.A."/>
            <person name="Verbruggen H."/>
        </authorList>
    </citation>
    <scope>NUCLEOTIDE SEQUENCE</scope>
    <source>
        <strain evidence="1">PD550</strain>
    </source>
</reference>
<dbReference type="AlphaFoldDB" id="A0A1Z1MCM1"/>
<evidence type="ECO:0008006" key="2">
    <source>
        <dbReference type="Google" id="ProtNLM"/>
    </source>
</evidence>
<name>A0A1Z1MCM1_POLUR</name>
<geneLocation type="chloroplast" evidence="1"/>
<sequence>MYIAEYKQKIKSSLLNCDTDWKNLPWQQIQLRISRIMKQIFIASKKNNLIYVYKLQNYLLNCNEIKVLLIDQILLKITLYYTSYKNIQLLVKSINKFRLLYTIFTKIPKKSGTFYIIVEHIKQTLICLSIKPSWNARIPKCRYKLNQQSILNLSTNKKTFCYKLLIVHIIKKLMSSNYLDNSISNWIYNKKYFHLCNLYNLNYKDFFKQNEINKSIISKLNSNSLSDLIDKVMLHDLYWYNFSYIKNNNLSNQLRNDYLLNETNQDVQTKLYNNIAEYNIINSHLSKSIQRKMAYEVLNILNSNKKFLISISNIQNYNDVINIQIHRLAKNNIINNKHFLKIIYAIYKNNNFFYTYNTYIHYNIE</sequence>
<proteinExistence type="predicted"/>
<keyword evidence="1" id="KW-0150">Chloroplast</keyword>
<accession>A0A1Z1MCM1</accession>
<gene>
    <name evidence="1" type="primary">ConsOrf5</name>
</gene>
<dbReference type="RefSeq" id="YP_009394942.1">
    <property type="nucleotide sequence ID" value="NC_035275.1"/>
</dbReference>
<dbReference type="GeneID" id="33356890"/>
<organism evidence="1">
    <name type="scientific">Polysiphonia urceolata</name>
    <name type="common">Red alga</name>
    <name type="synonym">Conferva urceolata</name>
    <dbReference type="NCBI Taxonomy" id="173545"/>
    <lineage>
        <taxon>Eukaryota</taxon>
        <taxon>Rhodophyta</taxon>
        <taxon>Florideophyceae</taxon>
        <taxon>Rhodymeniophycidae</taxon>
        <taxon>Ceramiales</taxon>
        <taxon>Rhodomelaceae</taxon>
        <taxon>Polysiphonioideae</taxon>
        <taxon>Polysiphonia</taxon>
    </lineage>
</organism>
<protein>
    <recommendedName>
        <fullName evidence="2">Reverse transcriptase N-terminal domain-containing protein</fullName>
    </recommendedName>
</protein>
<keyword evidence="1" id="KW-0934">Plastid</keyword>
<dbReference type="EMBL" id="MF101428">
    <property type="protein sequence ID" value="ARW63504.1"/>
    <property type="molecule type" value="Genomic_DNA"/>
</dbReference>
<evidence type="ECO:0000313" key="1">
    <source>
        <dbReference type="EMBL" id="ARW63504.1"/>
    </source>
</evidence>